<dbReference type="Pfam" id="PF07506">
    <property type="entry name" value="RepB"/>
    <property type="match status" value="1"/>
</dbReference>
<dbReference type="SUPFAM" id="SSF110849">
    <property type="entry name" value="ParB/Sulfiredoxin"/>
    <property type="match status" value="1"/>
</dbReference>
<dbReference type="SUPFAM" id="SSF109709">
    <property type="entry name" value="KorB DNA-binding domain-like"/>
    <property type="match status" value="1"/>
</dbReference>
<reference evidence="3 4" key="1">
    <citation type="submission" date="2020-02" db="EMBL/GenBank/DDBJ databases">
        <title>Genome sequence of strain CCNWXJ40-4.</title>
        <authorList>
            <person name="Gao J."/>
            <person name="Sun J."/>
        </authorList>
    </citation>
    <scope>NUCLEOTIDE SEQUENCE [LARGE SCALE GENOMIC DNA]</scope>
    <source>
        <strain evidence="3 4">CCNWXJ 40-4</strain>
    </source>
</reference>
<dbReference type="Gene3D" id="1.10.10.2830">
    <property type="match status" value="1"/>
</dbReference>
<dbReference type="CDD" id="cd16405">
    <property type="entry name" value="RepB_like_N"/>
    <property type="match status" value="1"/>
</dbReference>
<keyword evidence="4" id="KW-1185">Reference proteome</keyword>
<evidence type="ECO:0000313" key="3">
    <source>
        <dbReference type="EMBL" id="NGO55541.1"/>
    </source>
</evidence>
<dbReference type="InterPro" id="IPR003115">
    <property type="entry name" value="ParB_N"/>
</dbReference>
<dbReference type="GO" id="GO:0003677">
    <property type="term" value="F:DNA binding"/>
    <property type="evidence" value="ECO:0007669"/>
    <property type="project" value="InterPro"/>
</dbReference>
<gene>
    <name evidence="3" type="primary">repB</name>
    <name evidence="3" type="ORF">G6N73_31645</name>
</gene>
<dbReference type="InterPro" id="IPR011111">
    <property type="entry name" value="Plasmid_RepB"/>
</dbReference>
<dbReference type="PANTHER" id="PTHR33375:SF1">
    <property type="entry name" value="CHROMOSOME-PARTITIONING PROTEIN PARB-RELATED"/>
    <property type="match status" value="1"/>
</dbReference>
<dbReference type="SMART" id="SM00470">
    <property type="entry name" value="ParB"/>
    <property type="match status" value="1"/>
</dbReference>
<proteinExistence type="inferred from homology"/>
<dbReference type="AlphaFoldDB" id="A0A6G4WL98"/>
<comment type="similarity">
    <text evidence="1">Belongs to the ParB family.</text>
</comment>
<accession>A0A6G4WL98</accession>
<evidence type="ECO:0000259" key="2">
    <source>
        <dbReference type="SMART" id="SM00470"/>
    </source>
</evidence>
<evidence type="ECO:0000256" key="1">
    <source>
        <dbReference type="ARBA" id="ARBA00006295"/>
    </source>
</evidence>
<dbReference type="NCBIfam" id="TIGR03454">
    <property type="entry name" value="partition_RepB"/>
    <property type="match status" value="1"/>
</dbReference>
<protein>
    <submittedName>
        <fullName evidence="3">Plasmid partitioning protein RepB</fullName>
    </submittedName>
</protein>
<dbReference type="InterPro" id="IPR004437">
    <property type="entry name" value="ParB/RepB/Spo0J"/>
</dbReference>
<dbReference type="GO" id="GO:0007059">
    <property type="term" value="P:chromosome segregation"/>
    <property type="evidence" value="ECO:0007669"/>
    <property type="project" value="TreeGrafter"/>
</dbReference>
<dbReference type="InterPro" id="IPR050336">
    <property type="entry name" value="Chromosome_partition/occlusion"/>
</dbReference>
<dbReference type="EMBL" id="JAAKZF010000106">
    <property type="protein sequence ID" value="NGO55541.1"/>
    <property type="molecule type" value="Genomic_DNA"/>
</dbReference>
<organism evidence="3 4">
    <name type="scientific">Allomesorhizobium camelthorni</name>
    <dbReference type="NCBI Taxonomy" id="475069"/>
    <lineage>
        <taxon>Bacteria</taxon>
        <taxon>Pseudomonadati</taxon>
        <taxon>Pseudomonadota</taxon>
        <taxon>Alphaproteobacteria</taxon>
        <taxon>Hyphomicrobiales</taxon>
        <taxon>Phyllobacteriaceae</taxon>
        <taxon>Allomesorhizobium</taxon>
    </lineage>
</organism>
<evidence type="ECO:0000313" key="4">
    <source>
        <dbReference type="Proteomes" id="UP001642900"/>
    </source>
</evidence>
<dbReference type="PANTHER" id="PTHR33375">
    <property type="entry name" value="CHROMOSOME-PARTITIONING PROTEIN PARB-RELATED"/>
    <property type="match status" value="1"/>
</dbReference>
<name>A0A6G4WL98_9HYPH</name>
<dbReference type="Proteomes" id="UP001642900">
    <property type="component" value="Unassembled WGS sequence"/>
</dbReference>
<sequence length="332" mass="36871">MSRRDVLSGIFADTTRELAAANFSEAADGGRVLAGPVRTMGLALDRMDQEARELQEALKSGERVVELDPELIDGSFVRDRLDGEVTATDDIVRSIEENGQELPILVRQHPDLEGRYQVAYGHRRLRAIRLLRRKVRAVVRPLSDNELVVAQGIENTARKDLSYIERAVFASSLEAHGFGRDLIMQALSTDKTELSKLLSVAKSIPGNLVKAIGAAPSMGRRRWMDIAEKITDPKALEAARNAIERPEFEALGSDERFMMVFAEVSKKPQREQTVSEWKPNGGKVAAKIKDTGTAYTLSLKTAGADEGFGAYLTERLDDLYADWQTNRKSKQE</sequence>
<dbReference type="InterPro" id="IPR036086">
    <property type="entry name" value="ParB/Sulfiredoxin_sf"/>
</dbReference>
<dbReference type="Gene3D" id="3.90.1530.30">
    <property type="match status" value="1"/>
</dbReference>
<feature type="domain" description="ParB-like N-terminal" evidence="2">
    <location>
        <begin position="65"/>
        <end position="156"/>
    </location>
</feature>
<dbReference type="Pfam" id="PF02195">
    <property type="entry name" value="ParB_N"/>
    <property type="match status" value="1"/>
</dbReference>
<comment type="caution">
    <text evidence="3">The sequence shown here is derived from an EMBL/GenBank/DDBJ whole genome shotgun (WGS) entry which is preliminary data.</text>
</comment>
<dbReference type="NCBIfam" id="TIGR00180">
    <property type="entry name" value="parB_part"/>
    <property type="match status" value="1"/>
</dbReference>
<dbReference type="InterPro" id="IPR037972">
    <property type="entry name" value="RepB_N"/>
</dbReference>
<dbReference type="GO" id="GO:0005694">
    <property type="term" value="C:chromosome"/>
    <property type="evidence" value="ECO:0007669"/>
    <property type="project" value="TreeGrafter"/>
</dbReference>
<dbReference type="InterPro" id="IPR017819">
    <property type="entry name" value="Plasmid_partition_RepB"/>
</dbReference>
<dbReference type="RefSeq" id="WP_165033895.1">
    <property type="nucleotide sequence ID" value="NZ_JAAKZF010000106.1"/>
</dbReference>